<sequence>MKNFSQNSVKTALCGVVGSERVFKRVWDSSQQAKSVRQAIARTGRFTEKGTRFLCLLRNLSFSKYGKEGKRMDWELEIKDSGYLPEKGKPTEETVCYKIGGTYYEVSTSCGGSERLRDKMIRLIKSETVKPPNDKQG</sequence>
<organism evidence="1 2">
    <name type="scientific">[Clostridium] methylpentosum DSM 5476</name>
    <dbReference type="NCBI Taxonomy" id="537013"/>
    <lineage>
        <taxon>Bacteria</taxon>
        <taxon>Bacillati</taxon>
        <taxon>Bacillota</taxon>
        <taxon>Clostridia</taxon>
        <taxon>Eubacteriales</taxon>
        <taxon>Oscillospiraceae</taxon>
        <taxon>Oscillospiraceae incertae sedis</taxon>
    </lineage>
</organism>
<dbReference type="STRING" id="537013.CLOSTMETH_02374"/>
<dbReference type="EMBL" id="ACEC01000077">
    <property type="protein sequence ID" value="EEG30054.1"/>
    <property type="molecule type" value="Genomic_DNA"/>
</dbReference>
<accession>C0EET5</accession>
<protein>
    <submittedName>
        <fullName evidence="1">Uncharacterized protein</fullName>
    </submittedName>
</protein>
<comment type="caution">
    <text evidence="1">The sequence shown here is derived from an EMBL/GenBank/DDBJ whole genome shotgun (WGS) entry which is preliminary data.</text>
</comment>
<reference evidence="1 2" key="2">
    <citation type="submission" date="2009-02" db="EMBL/GenBank/DDBJ databases">
        <title>Draft genome sequence of Clostridium methylpentosum (DSM 5476).</title>
        <authorList>
            <person name="Sudarsanam P."/>
            <person name="Ley R."/>
            <person name="Guruge J."/>
            <person name="Turnbaugh P.J."/>
            <person name="Mahowald M."/>
            <person name="Liep D."/>
            <person name="Gordon J."/>
        </authorList>
    </citation>
    <scope>NUCLEOTIDE SEQUENCE [LARGE SCALE GENOMIC DNA]</scope>
    <source>
        <strain evidence="1 2">DSM 5476</strain>
    </source>
</reference>
<name>C0EET5_9FIRM</name>
<gene>
    <name evidence="1" type="ORF">CLOSTMETH_02374</name>
</gene>
<keyword evidence="2" id="KW-1185">Reference proteome</keyword>
<dbReference type="HOGENOM" id="CLU_1861733_0_0_9"/>
<proteinExistence type="predicted"/>
<dbReference type="Proteomes" id="UP000003340">
    <property type="component" value="Unassembled WGS sequence"/>
</dbReference>
<evidence type="ECO:0000313" key="2">
    <source>
        <dbReference type="Proteomes" id="UP000003340"/>
    </source>
</evidence>
<evidence type="ECO:0000313" key="1">
    <source>
        <dbReference type="EMBL" id="EEG30054.1"/>
    </source>
</evidence>
<dbReference type="eggNOG" id="ENOG5033FU3">
    <property type="taxonomic scope" value="Bacteria"/>
</dbReference>
<dbReference type="AlphaFoldDB" id="C0EET5"/>
<reference evidence="1 2" key="1">
    <citation type="submission" date="2009-01" db="EMBL/GenBank/DDBJ databases">
        <authorList>
            <person name="Fulton L."/>
            <person name="Clifton S."/>
            <person name="Fulton B."/>
            <person name="Xu J."/>
            <person name="Minx P."/>
            <person name="Pepin K.H."/>
            <person name="Johnson M."/>
            <person name="Bhonagiri V."/>
            <person name="Nash W.E."/>
            <person name="Mardis E.R."/>
            <person name="Wilson R.K."/>
        </authorList>
    </citation>
    <scope>NUCLEOTIDE SEQUENCE [LARGE SCALE GENOMIC DNA]</scope>
    <source>
        <strain evidence="1 2">DSM 5476</strain>
    </source>
</reference>